<dbReference type="KEGG" id="rca:Rcas_0599"/>
<dbReference type="GO" id="GO:0019120">
    <property type="term" value="F:hydrolase activity, acting on acid halide bonds, in C-halide compounds"/>
    <property type="evidence" value="ECO:0007669"/>
    <property type="project" value="InterPro"/>
</dbReference>
<dbReference type="SFLD" id="SFLDG01129">
    <property type="entry name" value="C1.5:_HAD__Beta-PGM__Phosphata"/>
    <property type="match status" value="1"/>
</dbReference>
<dbReference type="PRINTS" id="PR00413">
    <property type="entry name" value="HADHALOGNASE"/>
</dbReference>
<dbReference type="NCBIfam" id="TIGR01493">
    <property type="entry name" value="HAD-SF-IA-v2"/>
    <property type="match status" value="1"/>
</dbReference>
<dbReference type="InterPro" id="IPR023198">
    <property type="entry name" value="PGP-like_dom2"/>
</dbReference>
<organism evidence="3 4">
    <name type="scientific">Roseiflexus castenholzii (strain DSM 13941 / HLO8)</name>
    <dbReference type="NCBI Taxonomy" id="383372"/>
    <lineage>
        <taxon>Bacteria</taxon>
        <taxon>Bacillati</taxon>
        <taxon>Chloroflexota</taxon>
        <taxon>Chloroflexia</taxon>
        <taxon>Chloroflexales</taxon>
        <taxon>Roseiflexineae</taxon>
        <taxon>Roseiflexaceae</taxon>
        <taxon>Roseiflexus</taxon>
    </lineage>
</organism>
<keyword evidence="2" id="KW-0378">Hydrolase</keyword>
<dbReference type="PANTHER" id="PTHR43316:SF3">
    <property type="entry name" value="HALOACID DEHALOGENASE, TYPE II (AFU_ORTHOLOGUE AFUA_2G07750)-RELATED"/>
    <property type="match status" value="1"/>
</dbReference>
<name>A7NGY1_ROSCS</name>
<dbReference type="AlphaFoldDB" id="A7NGY1"/>
<dbReference type="InterPro" id="IPR006328">
    <property type="entry name" value="2-HAD"/>
</dbReference>
<dbReference type="Gene3D" id="1.10.150.240">
    <property type="entry name" value="Putative phosphatase, domain 2"/>
    <property type="match status" value="1"/>
</dbReference>
<evidence type="ECO:0000256" key="2">
    <source>
        <dbReference type="ARBA" id="ARBA00022801"/>
    </source>
</evidence>
<keyword evidence="4" id="KW-1185">Reference proteome</keyword>
<dbReference type="eggNOG" id="COG1011">
    <property type="taxonomic scope" value="Bacteria"/>
</dbReference>
<evidence type="ECO:0000313" key="3">
    <source>
        <dbReference type="EMBL" id="ABU56728.1"/>
    </source>
</evidence>
<dbReference type="Pfam" id="PF00702">
    <property type="entry name" value="Hydrolase"/>
    <property type="match status" value="1"/>
</dbReference>
<dbReference type="PANTHER" id="PTHR43316">
    <property type="entry name" value="HYDROLASE, HALOACID DELAHOGENASE-RELATED"/>
    <property type="match status" value="1"/>
</dbReference>
<proteinExistence type="inferred from homology"/>
<dbReference type="OrthoDB" id="264363at2"/>
<dbReference type="EMBL" id="CP000804">
    <property type="protein sequence ID" value="ABU56728.1"/>
    <property type="molecule type" value="Genomic_DNA"/>
</dbReference>
<dbReference type="InterPro" id="IPR036412">
    <property type="entry name" value="HAD-like_sf"/>
</dbReference>
<comment type="similarity">
    <text evidence="1">Belongs to the HAD-like hydrolase superfamily. S-2-haloalkanoic acid dehalogenase family.</text>
</comment>
<dbReference type="Gene3D" id="3.40.50.1000">
    <property type="entry name" value="HAD superfamily/HAD-like"/>
    <property type="match status" value="1"/>
</dbReference>
<dbReference type="InterPro" id="IPR006439">
    <property type="entry name" value="HAD-SF_hydro_IA"/>
</dbReference>
<dbReference type="HOGENOM" id="CLU_045011_3_1_0"/>
<dbReference type="NCBIfam" id="TIGR01428">
    <property type="entry name" value="HAD_type_II"/>
    <property type="match status" value="1"/>
</dbReference>
<reference evidence="3 4" key="1">
    <citation type="submission" date="2007-08" db="EMBL/GenBank/DDBJ databases">
        <title>Complete sequence of Roseiflexus castenholzii DSM 13941.</title>
        <authorList>
            <consortium name="US DOE Joint Genome Institute"/>
            <person name="Copeland A."/>
            <person name="Lucas S."/>
            <person name="Lapidus A."/>
            <person name="Barry K."/>
            <person name="Glavina del Rio T."/>
            <person name="Dalin E."/>
            <person name="Tice H."/>
            <person name="Pitluck S."/>
            <person name="Thompson L.S."/>
            <person name="Brettin T."/>
            <person name="Bruce D."/>
            <person name="Detter J.C."/>
            <person name="Han C."/>
            <person name="Tapia R."/>
            <person name="Schmutz J."/>
            <person name="Larimer F."/>
            <person name="Land M."/>
            <person name="Hauser L."/>
            <person name="Kyrpides N."/>
            <person name="Mikhailova N."/>
            <person name="Bryant D.A."/>
            <person name="Hanada S."/>
            <person name="Tsukatani Y."/>
            <person name="Richardson P."/>
        </authorList>
    </citation>
    <scope>NUCLEOTIDE SEQUENCE [LARGE SCALE GENOMIC DNA]</scope>
    <source>
        <strain evidence="4">DSM 13941 / HLO8</strain>
    </source>
</reference>
<dbReference type="CDD" id="cd02588">
    <property type="entry name" value="HAD_L2-DEX"/>
    <property type="match status" value="1"/>
</dbReference>
<dbReference type="Proteomes" id="UP000000263">
    <property type="component" value="Chromosome"/>
</dbReference>
<evidence type="ECO:0000313" key="4">
    <source>
        <dbReference type="Proteomes" id="UP000000263"/>
    </source>
</evidence>
<dbReference type="InterPro" id="IPR051540">
    <property type="entry name" value="S-2-haloacid_dehalogenase"/>
</dbReference>
<evidence type="ECO:0000256" key="1">
    <source>
        <dbReference type="ARBA" id="ARBA00008106"/>
    </source>
</evidence>
<dbReference type="SFLD" id="SFLDS00003">
    <property type="entry name" value="Haloacid_Dehalogenase"/>
    <property type="match status" value="1"/>
</dbReference>
<accession>A7NGY1</accession>
<protein>
    <submittedName>
        <fullName evidence="3">Haloacid dehalogenase, type II</fullName>
    </submittedName>
</protein>
<dbReference type="InterPro" id="IPR023214">
    <property type="entry name" value="HAD_sf"/>
</dbReference>
<dbReference type="STRING" id="383372.Rcas_0599"/>
<dbReference type="SUPFAM" id="SSF56784">
    <property type="entry name" value="HAD-like"/>
    <property type="match status" value="1"/>
</dbReference>
<gene>
    <name evidence="3" type="ordered locus">Rcas_0599</name>
</gene>
<sequence length="225" mass="24308">MPRVIVFDVNETLLDMRALDPLFTRIFGVVSARQAWFNQALQSAFVTTITGEYVNFTRIWATALEMTAARYGTPLSADDCAAVLDGMRALTPHADVPAALERLRAAGLRLAALTNSTEEVAIAQLTNAGIAHFFENIFSADIVRRLKPAPEPYEYAATRLHVPIGRIRMVAAHAWDIAGALHAGCAAAFVARPGMVLDPLVPRPDVIGTDMAEVVDHILAIDCSG</sequence>